<organism evidence="1">
    <name type="scientific">Pithovirus LCPAC404</name>
    <dbReference type="NCBI Taxonomy" id="2506597"/>
    <lineage>
        <taxon>Viruses</taxon>
        <taxon>Pithoviruses</taxon>
    </lineage>
</organism>
<evidence type="ECO:0000313" key="1">
    <source>
        <dbReference type="EMBL" id="QBK93668.1"/>
    </source>
</evidence>
<accession>A0A481ZCN6</accession>
<sequence length="233" mass="26744">MSSVNEILAKLRLESQNVNNLSLSQLHNVLSMLSVKDISILCEVSGKFNTFCEEESFWKPKALNDYGIEKKYGNTWKQTVINMDKVNMINLSDKWIDGKTYKEILNNTIQSIADTVLDSQKRYLLPYGDNDEDATFLQEEVHDEKSIQDFAIMVFDRNYTDVELNTIFHIKSREINVIYAAVLTYKGGNGYLPGDSNVGLSSLSYEFLREMIDPILYVMQFSSFPDDRLRAVS</sequence>
<dbReference type="EMBL" id="MK500602">
    <property type="protein sequence ID" value="QBK93668.1"/>
    <property type="molecule type" value="Genomic_DNA"/>
</dbReference>
<proteinExistence type="predicted"/>
<dbReference type="Gene3D" id="1.20.1280.50">
    <property type="match status" value="1"/>
</dbReference>
<reference evidence="1" key="1">
    <citation type="journal article" date="2019" name="MBio">
        <title>Virus Genomes from Deep Sea Sediments Expand the Ocean Megavirome and Support Independent Origins of Viral Gigantism.</title>
        <authorList>
            <person name="Backstrom D."/>
            <person name="Yutin N."/>
            <person name="Jorgensen S.L."/>
            <person name="Dharamshi J."/>
            <person name="Homa F."/>
            <person name="Zaremba-Niedwiedzka K."/>
            <person name="Spang A."/>
            <person name="Wolf Y.I."/>
            <person name="Koonin E.V."/>
            <person name="Ettema T.J."/>
        </authorList>
    </citation>
    <scope>NUCLEOTIDE SEQUENCE</scope>
</reference>
<protein>
    <submittedName>
        <fullName evidence="1">F-box-like family protein</fullName>
    </submittedName>
</protein>
<gene>
    <name evidence="1" type="ORF">LCPAC404_03720</name>
</gene>
<name>A0A481ZCN6_9VIRU</name>
<dbReference type="InterPro" id="IPR036047">
    <property type="entry name" value="F-box-like_dom_sf"/>
</dbReference>
<dbReference type="SUPFAM" id="SSF81383">
    <property type="entry name" value="F-box domain"/>
    <property type="match status" value="1"/>
</dbReference>